<reference evidence="4" key="1">
    <citation type="submission" date="2016-07" db="EMBL/GenBank/DDBJ databases">
        <authorList>
            <person name="Florea S."/>
            <person name="Webb J.S."/>
            <person name="Jaromczyk J."/>
            <person name="Schardl C.L."/>
        </authorList>
    </citation>
    <scope>NUCLEOTIDE SEQUENCE [LARGE SCALE GENOMIC DNA]</scope>
    <source>
        <strain evidence="4">KCTC 42131</strain>
    </source>
</reference>
<name>A0A1E8CL52_9GAMM</name>
<organism evidence="3 4">
    <name type="scientific">Pseudohongiella acticola</name>
    <dbReference type="NCBI Taxonomy" id="1524254"/>
    <lineage>
        <taxon>Bacteria</taxon>
        <taxon>Pseudomonadati</taxon>
        <taxon>Pseudomonadota</taxon>
        <taxon>Gammaproteobacteria</taxon>
        <taxon>Pseudomonadales</taxon>
        <taxon>Pseudohongiellaceae</taxon>
        <taxon>Pseudohongiella</taxon>
    </lineage>
</organism>
<protein>
    <recommendedName>
        <fullName evidence="5">Short-chain dehydrogenase</fullName>
    </recommendedName>
</protein>
<dbReference type="PRINTS" id="PR00081">
    <property type="entry name" value="GDHRDH"/>
</dbReference>
<dbReference type="PANTHER" id="PTHR44196">
    <property type="entry name" value="DEHYDROGENASE/REDUCTASE SDR FAMILY MEMBER 7B"/>
    <property type="match status" value="1"/>
</dbReference>
<dbReference type="SUPFAM" id="SSF51735">
    <property type="entry name" value="NAD(P)-binding Rossmann-fold domains"/>
    <property type="match status" value="1"/>
</dbReference>
<comment type="caution">
    <text evidence="3">The sequence shown here is derived from an EMBL/GenBank/DDBJ whole genome shotgun (WGS) entry which is preliminary data.</text>
</comment>
<dbReference type="Gene3D" id="3.40.50.720">
    <property type="entry name" value="NAD(P)-binding Rossmann-like Domain"/>
    <property type="match status" value="1"/>
</dbReference>
<evidence type="ECO:0000313" key="4">
    <source>
        <dbReference type="Proteomes" id="UP000175669"/>
    </source>
</evidence>
<dbReference type="InterPro" id="IPR036291">
    <property type="entry name" value="NAD(P)-bd_dom_sf"/>
</dbReference>
<dbReference type="InterPro" id="IPR020904">
    <property type="entry name" value="Sc_DH/Rdtase_CS"/>
</dbReference>
<dbReference type="GO" id="GO:0016491">
    <property type="term" value="F:oxidoreductase activity"/>
    <property type="evidence" value="ECO:0007669"/>
    <property type="project" value="UniProtKB-KW"/>
</dbReference>
<dbReference type="GO" id="GO:0016020">
    <property type="term" value="C:membrane"/>
    <property type="evidence" value="ECO:0007669"/>
    <property type="project" value="TreeGrafter"/>
</dbReference>
<accession>A0A1E8CL52</accession>
<evidence type="ECO:0000256" key="2">
    <source>
        <dbReference type="ARBA" id="ARBA00023002"/>
    </source>
</evidence>
<proteinExistence type="inferred from homology"/>
<dbReference type="PROSITE" id="PS00061">
    <property type="entry name" value="ADH_SHORT"/>
    <property type="match status" value="1"/>
</dbReference>
<dbReference type="EMBL" id="MASR01000001">
    <property type="protein sequence ID" value="OFE13015.1"/>
    <property type="molecule type" value="Genomic_DNA"/>
</dbReference>
<dbReference type="Pfam" id="PF00106">
    <property type="entry name" value="adh_short"/>
    <property type="match status" value="1"/>
</dbReference>
<keyword evidence="4" id="KW-1185">Reference proteome</keyword>
<evidence type="ECO:0008006" key="5">
    <source>
        <dbReference type="Google" id="ProtNLM"/>
    </source>
</evidence>
<dbReference type="InterPro" id="IPR002347">
    <property type="entry name" value="SDR_fam"/>
</dbReference>
<comment type="similarity">
    <text evidence="1">Belongs to the short-chain dehydrogenases/reductases (SDR) family.</text>
</comment>
<dbReference type="Proteomes" id="UP000175669">
    <property type="component" value="Unassembled WGS sequence"/>
</dbReference>
<dbReference type="STRING" id="1524254.PHACT_07580"/>
<dbReference type="AlphaFoldDB" id="A0A1E8CL52"/>
<gene>
    <name evidence="3" type="ORF">PHACT_07580</name>
</gene>
<sequence length="260" mass="28556">MTGRSTMQIWITGAGSGIGKSLALGYAAGGHTVIISGRTLDKLEAVRDEADKLSGQIIPMTFDVTDDDTTDSSQQLAALAPHLDLVIMNAGACEYIKGQTLDPAMFRRVMDANFFGMINTTNAALPLLRQAPSRPLLAGVCSLAGFIGFPRAEAYAASKAASRYLMHSLRIDFSDFVDVCAINPGFVKTPMTEQNDFPMPFLMDAEEAAERIRKGLQKRPRELNFPRRLTFVLRLAQFSGGLWYALMSRQRQQQLRKTSA</sequence>
<evidence type="ECO:0000313" key="3">
    <source>
        <dbReference type="EMBL" id="OFE13015.1"/>
    </source>
</evidence>
<dbReference type="PANTHER" id="PTHR44196:SF1">
    <property type="entry name" value="DEHYDROGENASE_REDUCTASE SDR FAMILY MEMBER 7B"/>
    <property type="match status" value="1"/>
</dbReference>
<keyword evidence="2" id="KW-0560">Oxidoreductase</keyword>
<dbReference type="OrthoDB" id="335726at2"/>
<evidence type="ECO:0000256" key="1">
    <source>
        <dbReference type="ARBA" id="ARBA00006484"/>
    </source>
</evidence>